<accession>A0ABC8AFR4</accession>
<dbReference type="KEGG" id="xfh:XFHB_11330"/>
<dbReference type="AlphaFoldDB" id="A0ABC8AFR4"/>
<dbReference type="EMBL" id="CP009885">
    <property type="protein sequence ID" value="ALR07340.1"/>
    <property type="molecule type" value="Genomic_DNA"/>
</dbReference>
<evidence type="ECO:0000313" key="1">
    <source>
        <dbReference type="EMBL" id="ALR07340.1"/>
    </source>
</evidence>
<reference evidence="2" key="1">
    <citation type="submission" date="2014-11" db="EMBL/GenBank/DDBJ databases">
        <title>Xylella fastidiosa Hib4 Genome Sequencing.</title>
        <authorList>
            <person name="Pierry P.M."/>
            <person name="da Silva A.M."/>
        </authorList>
    </citation>
    <scope>NUCLEOTIDE SEQUENCE [LARGE SCALE GENOMIC DNA]</scope>
    <source>
        <strain evidence="2">Hib4</strain>
    </source>
</reference>
<sequence length="77" mass="8496">MAVPSLKSICAFLLAESSIHPLLLYTIYGEQQSQGVMGSSFLHASPSVVGIAVMWCFSWLSDDSILFLLRMLCQVKE</sequence>
<dbReference type="Proteomes" id="UP000196980">
    <property type="component" value="Chromosome"/>
</dbReference>
<proteinExistence type="predicted"/>
<dbReference type="RefSeq" id="WP_088578401.1">
    <property type="nucleotide sequence ID" value="NZ_CP009885.1"/>
</dbReference>
<organism evidence="1 2">
    <name type="scientific">Xylella fastidiosa</name>
    <dbReference type="NCBI Taxonomy" id="2371"/>
    <lineage>
        <taxon>Bacteria</taxon>
        <taxon>Pseudomonadati</taxon>
        <taxon>Pseudomonadota</taxon>
        <taxon>Gammaproteobacteria</taxon>
        <taxon>Lysobacterales</taxon>
        <taxon>Lysobacteraceae</taxon>
        <taxon>Xylella</taxon>
    </lineage>
</organism>
<protein>
    <submittedName>
        <fullName evidence="1">Uncharacterized protein</fullName>
    </submittedName>
</protein>
<evidence type="ECO:0000313" key="2">
    <source>
        <dbReference type="Proteomes" id="UP000196980"/>
    </source>
</evidence>
<gene>
    <name evidence="1" type="ORF">XFHB_11330</name>
</gene>
<name>A0ABC8AFR4_XYLFS</name>